<dbReference type="Proteomes" id="UP001244552">
    <property type="component" value="Unassembled WGS sequence"/>
</dbReference>
<dbReference type="Gene3D" id="3.90.79.10">
    <property type="entry name" value="Nucleoside Triphosphate Pyrophosphohydrolase"/>
    <property type="match status" value="1"/>
</dbReference>
<dbReference type="RefSeq" id="WP_209984544.1">
    <property type="nucleotide sequence ID" value="NZ_JAGINO010000014.1"/>
</dbReference>
<keyword evidence="5" id="KW-1185">Reference proteome</keyword>
<dbReference type="PANTHER" id="PTHR43046">
    <property type="entry name" value="GDP-MANNOSE MANNOSYL HYDROLASE"/>
    <property type="match status" value="1"/>
</dbReference>
<dbReference type="CDD" id="cd04672">
    <property type="entry name" value="NUDIX_CDP-Chase_like"/>
    <property type="match status" value="1"/>
</dbReference>
<dbReference type="InterPro" id="IPR015797">
    <property type="entry name" value="NUDIX_hydrolase-like_dom_sf"/>
</dbReference>
<dbReference type="SUPFAM" id="SSF55811">
    <property type="entry name" value="Nudix"/>
    <property type="match status" value="1"/>
</dbReference>
<accession>A0ABU0MLH3</accession>
<dbReference type="InterPro" id="IPR059176">
    <property type="entry name" value="UDP-X_N"/>
</dbReference>
<dbReference type="EMBL" id="JAUSVU010000011">
    <property type="protein sequence ID" value="MDQ0534312.1"/>
    <property type="molecule type" value="Genomic_DNA"/>
</dbReference>
<keyword evidence="2" id="KW-0378">Hydrolase</keyword>
<evidence type="ECO:0000259" key="3">
    <source>
        <dbReference type="PROSITE" id="PS51462"/>
    </source>
</evidence>
<protein>
    <submittedName>
        <fullName evidence="4">ADP-ribose pyrophosphatase YjhB (NUDIX family)</fullName>
    </submittedName>
</protein>
<reference evidence="4 5" key="1">
    <citation type="submission" date="2023-07" db="EMBL/GenBank/DDBJ databases">
        <title>Genomic Encyclopedia of Type Strains, Phase IV (KMG-IV): sequencing the most valuable type-strain genomes for metagenomic binning, comparative biology and taxonomic classification.</title>
        <authorList>
            <person name="Goeker M."/>
        </authorList>
    </citation>
    <scope>NUCLEOTIDE SEQUENCE [LARGE SCALE GENOMIC DNA]</scope>
    <source>
        <strain evidence="4 5">DSM 19922</strain>
    </source>
</reference>
<organism evidence="4 5">
    <name type="scientific">Azospirillum picis</name>
    <dbReference type="NCBI Taxonomy" id="488438"/>
    <lineage>
        <taxon>Bacteria</taxon>
        <taxon>Pseudomonadati</taxon>
        <taxon>Pseudomonadota</taxon>
        <taxon>Alphaproteobacteria</taxon>
        <taxon>Rhodospirillales</taxon>
        <taxon>Azospirillaceae</taxon>
        <taxon>Azospirillum</taxon>
    </lineage>
</organism>
<gene>
    <name evidence="4" type="ORF">QO018_003185</name>
</gene>
<dbReference type="Pfam" id="PF12535">
    <property type="entry name" value="Nudix_N"/>
    <property type="match status" value="1"/>
</dbReference>
<dbReference type="PANTHER" id="PTHR43046:SF16">
    <property type="entry name" value="ADP-RIBOSE PYROPHOSPHATASE YJHB-RELATED"/>
    <property type="match status" value="1"/>
</dbReference>
<comment type="cofactor">
    <cofactor evidence="1">
        <name>Mg(2+)</name>
        <dbReference type="ChEBI" id="CHEBI:18420"/>
    </cofactor>
</comment>
<evidence type="ECO:0000256" key="1">
    <source>
        <dbReference type="ARBA" id="ARBA00001946"/>
    </source>
</evidence>
<dbReference type="Pfam" id="PF00293">
    <property type="entry name" value="NUDIX"/>
    <property type="match status" value="1"/>
</dbReference>
<dbReference type="PROSITE" id="PS51462">
    <property type="entry name" value="NUDIX"/>
    <property type="match status" value="1"/>
</dbReference>
<evidence type="ECO:0000256" key="2">
    <source>
        <dbReference type="ARBA" id="ARBA00022801"/>
    </source>
</evidence>
<evidence type="ECO:0000313" key="5">
    <source>
        <dbReference type="Proteomes" id="UP001244552"/>
    </source>
</evidence>
<evidence type="ECO:0000313" key="4">
    <source>
        <dbReference type="EMBL" id="MDQ0534312.1"/>
    </source>
</evidence>
<dbReference type="Gene3D" id="6.10.250.1120">
    <property type="match status" value="1"/>
</dbReference>
<feature type="domain" description="Nudix hydrolase" evidence="3">
    <location>
        <begin position="66"/>
        <end position="199"/>
    </location>
</feature>
<comment type="caution">
    <text evidence="4">The sequence shown here is derived from an EMBL/GenBank/DDBJ whole genome shotgun (WGS) entry which is preliminary data.</text>
</comment>
<name>A0ABU0MLH3_9PROT</name>
<dbReference type="InterPro" id="IPR000086">
    <property type="entry name" value="NUDIX_hydrolase_dom"/>
</dbReference>
<sequence>MEPDWLVWARQIQSLAQSGLAFTRDAYDRERYEALRLLAAEMMAARSGGNPARIEALFAEQTGYATPKVDVRGAVFDRDGRVLLVREAADGGRWTLPGGWADVNQAPSECVAREVLEEAGIAVRVRKLACVYDRARHPHQPPYPFHIYKMFFVCEPLDGVEHVRGDGHETTAAALFARDEVPEAELSTGRVLPFQIRRLFEHWRHPELPTDFD</sequence>
<proteinExistence type="predicted"/>